<evidence type="ECO:0000259" key="4">
    <source>
        <dbReference type="PROSITE" id="PS01124"/>
    </source>
</evidence>
<dbReference type="InterPro" id="IPR035418">
    <property type="entry name" value="AraC-bd_2"/>
</dbReference>
<reference evidence="5 6" key="1">
    <citation type="submission" date="2018-11" db="EMBL/GenBank/DDBJ databases">
        <title>The genome draft of YIM 96095.</title>
        <authorList>
            <person name="Tang S.-K."/>
            <person name="Chunyu W.-X."/>
            <person name="Feng Y.-Z."/>
        </authorList>
    </citation>
    <scope>NUCLEOTIDE SEQUENCE [LARGE SCALE GENOMIC DNA]</scope>
    <source>
        <strain evidence="5 6">YIM 96095</strain>
    </source>
</reference>
<keyword evidence="1" id="KW-0805">Transcription regulation</keyword>
<dbReference type="SUPFAM" id="SSF51182">
    <property type="entry name" value="RmlC-like cupins"/>
    <property type="match status" value="1"/>
</dbReference>
<comment type="caution">
    <text evidence="5">The sequence shown here is derived from an EMBL/GenBank/DDBJ whole genome shotgun (WGS) entry which is preliminary data.</text>
</comment>
<feature type="domain" description="HTH araC/xylS-type" evidence="4">
    <location>
        <begin position="218"/>
        <end position="319"/>
    </location>
</feature>
<evidence type="ECO:0000256" key="2">
    <source>
        <dbReference type="ARBA" id="ARBA00023125"/>
    </source>
</evidence>
<dbReference type="Proteomes" id="UP000269198">
    <property type="component" value="Unassembled WGS sequence"/>
</dbReference>
<evidence type="ECO:0000256" key="1">
    <source>
        <dbReference type="ARBA" id="ARBA00023015"/>
    </source>
</evidence>
<dbReference type="GO" id="GO:0043565">
    <property type="term" value="F:sequence-specific DNA binding"/>
    <property type="evidence" value="ECO:0007669"/>
    <property type="project" value="InterPro"/>
</dbReference>
<dbReference type="OrthoDB" id="9799345at2"/>
<dbReference type="InterPro" id="IPR009057">
    <property type="entry name" value="Homeodomain-like_sf"/>
</dbReference>
<dbReference type="InterPro" id="IPR020449">
    <property type="entry name" value="Tscrpt_reg_AraC-type_HTH"/>
</dbReference>
<dbReference type="SUPFAM" id="SSF46689">
    <property type="entry name" value="Homeodomain-like"/>
    <property type="match status" value="1"/>
</dbReference>
<dbReference type="PROSITE" id="PS01124">
    <property type="entry name" value="HTH_ARAC_FAMILY_2"/>
    <property type="match status" value="1"/>
</dbReference>
<dbReference type="InterPro" id="IPR018060">
    <property type="entry name" value="HTH_AraC"/>
</dbReference>
<dbReference type="Gene3D" id="1.10.10.60">
    <property type="entry name" value="Homeodomain-like"/>
    <property type="match status" value="1"/>
</dbReference>
<organism evidence="5 6">
    <name type="scientific">Halostreptopolyspora alba</name>
    <dbReference type="NCBI Taxonomy" id="2487137"/>
    <lineage>
        <taxon>Bacteria</taxon>
        <taxon>Bacillati</taxon>
        <taxon>Actinomycetota</taxon>
        <taxon>Actinomycetes</taxon>
        <taxon>Streptosporangiales</taxon>
        <taxon>Nocardiopsidaceae</taxon>
        <taxon>Halostreptopolyspora</taxon>
    </lineage>
</organism>
<keyword evidence="2" id="KW-0238">DNA-binding</keyword>
<sequence>MLTTVETHPPHQVHSFIAHDFPEWRARMSDRFVRLRLSTRRPANFHGRLVGRNFDGISVARVRAREHEVARLPELISPEERHFVKFTLQLRGSSTVTQEGRAAVLAPGDMAVYETSRPYRLVCGDDSEILVVVFPAESLALPVGALATVTAVRIAPTRGVGSVVRSLFQQLGASVRALPESTGSRLVYQAVDLLDTLLRTELERHRDQGRGAPPEILARVKEYIGSHLGDPDLGPASIARSHFISVRYLHHLFESEGATVSSYIKRQRLELCRRDLVDAAYRDETVTTIAARWGFVESAHFSRAFKQRFGVPPSAYRTRHAA</sequence>
<keyword evidence="6" id="KW-1185">Reference proteome</keyword>
<evidence type="ECO:0000313" key="6">
    <source>
        <dbReference type="Proteomes" id="UP000269198"/>
    </source>
</evidence>
<dbReference type="EMBL" id="RJMB01000007">
    <property type="protein sequence ID" value="RNL85312.1"/>
    <property type="molecule type" value="Genomic_DNA"/>
</dbReference>
<dbReference type="InterPro" id="IPR011051">
    <property type="entry name" value="RmlC_Cupin_sf"/>
</dbReference>
<dbReference type="SMART" id="SM00342">
    <property type="entry name" value="HTH_ARAC"/>
    <property type="match status" value="1"/>
</dbReference>
<protein>
    <submittedName>
        <fullName evidence="5">Helix-turn-helix domain-containing protein</fullName>
    </submittedName>
</protein>
<evidence type="ECO:0000256" key="3">
    <source>
        <dbReference type="ARBA" id="ARBA00023163"/>
    </source>
</evidence>
<evidence type="ECO:0000313" key="5">
    <source>
        <dbReference type="EMBL" id="RNL85312.1"/>
    </source>
</evidence>
<dbReference type="PANTHER" id="PTHR46796">
    <property type="entry name" value="HTH-TYPE TRANSCRIPTIONAL ACTIVATOR RHAS-RELATED"/>
    <property type="match status" value="1"/>
</dbReference>
<dbReference type="Pfam" id="PF14525">
    <property type="entry name" value="AraC_binding_2"/>
    <property type="match status" value="1"/>
</dbReference>
<dbReference type="Pfam" id="PF12833">
    <property type="entry name" value="HTH_18"/>
    <property type="match status" value="1"/>
</dbReference>
<proteinExistence type="predicted"/>
<accession>A0A3N0EBS0</accession>
<dbReference type="PANTHER" id="PTHR46796:SF6">
    <property type="entry name" value="ARAC SUBFAMILY"/>
    <property type="match status" value="1"/>
</dbReference>
<name>A0A3N0EBS0_9ACTN</name>
<keyword evidence="3" id="KW-0804">Transcription</keyword>
<gene>
    <name evidence="5" type="ORF">EFW17_09570</name>
</gene>
<dbReference type="InterPro" id="IPR050204">
    <property type="entry name" value="AraC_XylS_family_regulators"/>
</dbReference>
<dbReference type="GO" id="GO:0003700">
    <property type="term" value="F:DNA-binding transcription factor activity"/>
    <property type="evidence" value="ECO:0007669"/>
    <property type="project" value="InterPro"/>
</dbReference>
<dbReference type="PRINTS" id="PR00032">
    <property type="entry name" value="HTHARAC"/>
</dbReference>
<dbReference type="RefSeq" id="WP_123200968.1">
    <property type="nucleotide sequence ID" value="NZ_RJMB01000007.1"/>
</dbReference>
<dbReference type="AlphaFoldDB" id="A0A3N0EBS0"/>